<protein>
    <submittedName>
        <fullName evidence="1">Uncharacterized protein</fullName>
    </submittedName>
</protein>
<gene>
    <name evidence="1" type="ORF">ABIC55_004452</name>
</gene>
<evidence type="ECO:0000313" key="1">
    <source>
        <dbReference type="EMBL" id="MET3659313.1"/>
    </source>
</evidence>
<evidence type="ECO:0000313" key="2">
    <source>
        <dbReference type="Proteomes" id="UP001549104"/>
    </source>
</evidence>
<keyword evidence="2" id="KW-1185">Reference proteome</keyword>
<sequence length="31" mass="3731">MVELSELLLYNYKERGMLVNEEILEGVRRFS</sequence>
<comment type="caution">
    <text evidence="1">The sequence shown here is derived from an EMBL/GenBank/DDBJ whole genome shotgun (WGS) entry which is preliminary data.</text>
</comment>
<accession>A0ABV2KH05</accession>
<reference evidence="1 2" key="1">
    <citation type="submission" date="2024-06" db="EMBL/GenBank/DDBJ databases">
        <title>Sorghum-associated microbial communities from plants grown in Nebraska, USA.</title>
        <authorList>
            <person name="Schachtman D."/>
        </authorList>
    </citation>
    <scope>NUCLEOTIDE SEQUENCE [LARGE SCALE GENOMIC DNA]</scope>
    <source>
        <strain evidence="1 2">1288</strain>
    </source>
</reference>
<dbReference type="EMBL" id="JBEPME010000009">
    <property type="protein sequence ID" value="MET3659313.1"/>
    <property type="molecule type" value="Genomic_DNA"/>
</dbReference>
<dbReference type="Proteomes" id="UP001549104">
    <property type="component" value="Unassembled WGS sequence"/>
</dbReference>
<organism evidence="1 2">
    <name type="scientific">Sporosarcina psychrophila</name>
    <name type="common">Bacillus psychrophilus</name>
    <dbReference type="NCBI Taxonomy" id="1476"/>
    <lineage>
        <taxon>Bacteria</taxon>
        <taxon>Bacillati</taxon>
        <taxon>Bacillota</taxon>
        <taxon>Bacilli</taxon>
        <taxon>Bacillales</taxon>
        <taxon>Caryophanaceae</taxon>
        <taxon>Sporosarcina</taxon>
    </lineage>
</organism>
<proteinExistence type="predicted"/>
<name>A0ABV2KH05_SPOPS</name>